<dbReference type="Proteomes" id="UP000317169">
    <property type="component" value="Unassembled WGS sequence"/>
</dbReference>
<evidence type="ECO:0000259" key="1">
    <source>
        <dbReference type="Pfam" id="PF01266"/>
    </source>
</evidence>
<dbReference type="OrthoDB" id="214253at2"/>
<accession>A0A507ZPH4</accession>
<protein>
    <submittedName>
        <fullName evidence="2">FAD-binding oxidoreductase</fullName>
    </submittedName>
</protein>
<evidence type="ECO:0000313" key="3">
    <source>
        <dbReference type="Proteomes" id="UP000317169"/>
    </source>
</evidence>
<dbReference type="InterPro" id="IPR006076">
    <property type="entry name" value="FAD-dep_OxRdtase"/>
</dbReference>
<proteinExistence type="predicted"/>
<dbReference type="GO" id="GO:0005737">
    <property type="term" value="C:cytoplasm"/>
    <property type="evidence" value="ECO:0007669"/>
    <property type="project" value="TreeGrafter"/>
</dbReference>
<keyword evidence="3" id="KW-1185">Reference proteome</keyword>
<dbReference type="EMBL" id="VIAR01000003">
    <property type="protein sequence ID" value="TQD39676.1"/>
    <property type="molecule type" value="Genomic_DNA"/>
</dbReference>
<dbReference type="Pfam" id="PF01266">
    <property type="entry name" value="DAO"/>
    <property type="match status" value="1"/>
</dbReference>
<organism evidence="2 3">
    <name type="scientific">Haloflavibacter putidus</name>
    <dbReference type="NCBI Taxonomy" id="2576776"/>
    <lineage>
        <taxon>Bacteria</taxon>
        <taxon>Pseudomonadati</taxon>
        <taxon>Bacteroidota</taxon>
        <taxon>Flavobacteriia</taxon>
        <taxon>Flavobacteriales</taxon>
        <taxon>Flavobacteriaceae</taxon>
        <taxon>Haloflavibacter</taxon>
    </lineage>
</organism>
<reference evidence="2 3" key="1">
    <citation type="submission" date="2019-06" db="EMBL/GenBank/DDBJ databases">
        <title>Flavibacter putida gen. nov., sp. nov., a novel marine bacterium of the family Flavobacteriaceae isolated from coastal seawater.</title>
        <authorList>
            <person name="Feng X."/>
        </authorList>
    </citation>
    <scope>NUCLEOTIDE SEQUENCE [LARGE SCALE GENOMIC DNA]</scope>
    <source>
        <strain evidence="2 3">PLHSN227</strain>
    </source>
</reference>
<dbReference type="InterPro" id="IPR036188">
    <property type="entry name" value="FAD/NAD-bd_sf"/>
</dbReference>
<dbReference type="RefSeq" id="WP_141420919.1">
    <property type="nucleotide sequence ID" value="NZ_VIAR01000003.1"/>
</dbReference>
<evidence type="ECO:0000313" key="2">
    <source>
        <dbReference type="EMBL" id="TQD39676.1"/>
    </source>
</evidence>
<dbReference type="AlphaFoldDB" id="A0A507ZPH4"/>
<dbReference type="PANTHER" id="PTHR13847">
    <property type="entry name" value="SARCOSINE DEHYDROGENASE-RELATED"/>
    <property type="match status" value="1"/>
</dbReference>
<dbReference type="SUPFAM" id="SSF51971">
    <property type="entry name" value="Nucleotide-binding domain"/>
    <property type="match status" value="1"/>
</dbReference>
<dbReference type="Gene3D" id="3.30.9.10">
    <property type="entry name" value="D-Amino Acid Oxidase, subunit A, domain 2"/>
    <property type="match status" value="1"/>
</dbReference>
<dbReference type="Gene3D" id="3.50.50.60">
    <property type="entry name" value="FAD/NAD(P)-binding domain"/>
    <property type="match status" value="1"/>
</dbReference>
<feature type="domain" description="FAD dependent oxidoreductase" evidence="1">
    <location>
        <begin position="5"/>
        <end position="324"/>
    </location>
</feature>
<sequence length="354" mass="40375">MKVEYIIVGLGLSGIAVVEQLRKNKRSFMVVADQSQQASKVAGGLMNPVVLKRFKMAWNAEEHYITAKKYYADLEKLLNTKLVEQIPIYRKFSSIEEQNNWFEAADNPQLAPFLNTGLLNEIEGVKSDFKFGKVENTGLLDTTKLLENYRNFLRTQNLLIEESFDFSALHLTEKNKYKEILFERIVFCEGFGMLQNPYFNYLPLVGNKGEYIHIKAPKLKLDKILKAAIFIIPCGNNIFKVGATYSREFDNQNASENARTQLINKLKKILTVDFEVIGQEAAVRPTVKDRKPLIGQHPIEKSLYVCNGFGSRGILMCAPMAQYLFNFTEKNEPLPIEIDSKRYESLFPSAADSL</sequence>
<comment type="caution">
    <text evidence="2">The sequence shown here is derived from an EMBL/GenBank/DDBJ whole genome shotgun (WGS) entry which is preliminary data.</text>
</comment>
<name>A0A507ZPH4_9FLAO</name>
<gene>
    <name evidence="2" type="ORF">FKR84_04045</name>
</gene>